<keyword evidence="3" id="KW-1185">Reference proteome</keyword>
<feature type="region of interest" description="Disordered" evidence="1">
    <location>
        <begin position="103"/>
        <end position="146"/>
    </location>
</feature>
<protein>
    <submittedName>
        <fullName evidence="2">Uncharacterized protein</fullName>
    </submittedName>
</protein>
<reference evidence="2 3" key="1">
    <citation type="submission" date="2016-07" db="EMBL/GenBank/DDBJ databases">
        <title>Pervasive Adenine N6-methylation of Active Genes in Fungi.</title>
        <authorList>
            <consortium name="DOE Joint Genome Institute"/>
            <person name="Mondo S.J."/>
            <person name="Dannebaum R.O."/>
            <person name="Kuo R.C."/>
            <person name="Labutti K."/>
            <person name="Haridas S."/>
            <person name="Kuo A."/>
            <person name="Salamov A."/>
            <person name="Ahrendt S.R."/>
            <person name="Lipzen A."/>
            <person name="Sullivan W."/>
            <person name="Andreopoulos W.B."/>
            <person name="Clum A."/>
            <person name="Lindquist E."/>
            <person name="Daum C."/>
            <person name="Ramamoorthy G.K."/>
            <person name="Gryganskyi A."/>
            <person name="Culley D."/>
            <person name="Magnuson J.K."/>
            <person name="James T.Y."/>
            <person name="O'Malley M.A."/>
            <person name="Stajich J.E."/>
            <person name="Spatafora J.W."/>
            <person name="Visel A."/>
            <person name="Grigoriev I.V."/>
        </authorList>
    </citation>
    <scope>NUCLEOTIDE SEQUENCE [LARGE SCALE GENOMIC DNA]</scope>
    <source>
        <strain evidence="2 3">CBS 115471</strain>
    </source>
</reference>
<feature type="region of interest" description="Disordered" evidence="1">
    <location>
        <begin position="241"/>
        <end position="315"/>
    </location>
</feature>
<feature type="compositionally biased region" description="Polar residues" evidence="1">
    <location>
        <begin position="281"/>
        <end position="298"/>
    </location>
</feature>
<evidence type="ECO:0000313" key="3">
    <source>
        <dbReference type="Proteomes" id="UP000193144"/>
    </source>
</evidence>
<accession>A0A1Y1Z8K6</accession>
<dbReference type="EMBL" id="MCFA01000119">
    <property type="protein sequence ID" value="ORY06155.1"/>
    <property type="molecule type" value="Genomic_DNA"/>
</dbReference>
<dbReference type="Proteomes" id="UP000193144">
    <property type="component" value="Unassembled WGS sequence"/>
</dbReference>
<evidence type="ECO:0000313" key="2">
    <source>
        <dbReference type="EMBL" id="ORY06155.1"/>
    </source>
</evidence>
<dbReference type="OrthoDB" id="3693598at2759"/>
<feature type="compositionally biased region" description="Low complexity" evidence="1">
    <location>
        <begin position="265"/>
        <end position="279"/>
    </location>
</feature>
<proteinExistence type="predicted"/>
<dbReference type="AlphaFoldDB" id="A0A1Y1Z8K6"/>
<comment type="caution">
    <text evidence="2">The sequence shown here is derived from an EMBL/GenBank/DDBJ whole genome shotgun (WGS) entry which is preliminary data.</text>
</comment>
<dbReference type="PANTHER" id="PTHR35391:SF7">
    <property type="entry name" value="C2H2-TYPE DOMAIN-CONTAINING PROTEIN"/>
    <property type="match status" value="1"/>
</dbReference>
<sequence length="357" mass="39939">MASIAQLHQDCVSKLEFLALSTTIPPHPDGIILQDELDRYILWASNVGAHHHGVTYSLSLDYRLREAPFYQEQVLKLINLLHRHLNKIEAMLDNTTSSLEITESESDLEDWDNTSLDDVDSSWDISSDSGSEMSPAKPEMRPEVSPMHEPHSLEERLGAILASIHHTTTCLYQLPLRRPAPMARTREQAAEYLGFYQHFDTLHVRDKFPRISETLSLRLGTIITKRRQLLLYRKHHQENLQQDISAEPKAPAQLPKPVIKKSERLPSSSKSVSPSNAPSQAGRSQGTLPSKATTLRTENISEVKTPESGPATSIAASEGTRNLRLCIPPPLAPPALQGPRSRFFLMSLLLSTACHYV</sequence>
<feature type="compositionally biased region" description="Acidic residues" evidence="1">
    <location>
        <begin position="103"/>
        <end position="121"/>
    </location>
</feature>
<evidence type="ECO:0000256" key="1">
    <source>
        <dbReference type="SAM" id="MobiDB-lite"/>
    </source>
</evidence>
<gene>
    <name evidence="2" type="ORF">BCR34DRAFT_604318</name>
</gene>
<name>A0A1Y1Z8K6_9PLEO</name>
<feature type="compositionally biased region" description="Low complexity" evidence="1">
    <location>
        <begin position="122"/>
        <end position="134"/>
    </location>
</feature>
<dbReference type="PANTHER" id="PTHR35391">
    <property type="entry name" value="C2H2-TYPE DOMAIN-CONTAINING PROTEIN-RELATED"/>
    <property type="match status" value="1"/>
</dbReference>
<organism evidence="2 3">
    <name type="scientific">Clohesyomyces aquaticus</name>
    <dbReference type="NCBI Taxonomy" id="1231657"/>
    <lineage>
        <taxon>Eukaryota</taxon>
        <taxon>Fungi</taxon>
        <taxon>Dikarya</taxon>
        <taxon>Ascomycota</taxon>
        <taxon>Pezizomycotina</taxon>
        <taxon>Dothideomycetes</taxon>
        <taxon>Pleosporomycetidae</taxon>
        <taxon>Pleosporales</taxon>
        <taxon>Lindgomycetaceae</taxon>
        <taxon>Clohesyomyces</taxon>
    </lineage>
</organism>